<evidence type="ECO:0000313" key="2">
    <source>
        <dbReference type="EMBL" id="SDH82509.1"/>
    </source>
</evidence>
<dbReference type="Proteomes" id="UP000198822">
    <property type="component" value="Chromosome I"/>
</dbReference>
<feature type="transmembrane region" description="Helical" evidence="1">
    <location>
        <begin position="20"/>
        <end position="53"/>
    </location>
</feature>
<evidence type="ECO:0008006" key="4">
    <source>
        <dbReference type="Google" id="ProtNLM"/>
    </source>
</evidence>
<accession>A0A1G8FKE7</accession>
<proteinExistence type="predicted"/>
<protein>
    <recommendedName>
        <fullName evidence="4">PH domain-containing protein</fullName>
    </recommendedName>
</protein>
<organism evidence="2 3">
    <name type="scientific">Agrococcus jejuensis</name>
    <dbReference type="NCBI Taxonomy" id="399736"/>
    <lineage>
        <taxon>Bacteria</taxon>
        <taxon>Bacillati</taxon>
        <taxon>Actinomycetota</taxon>
        <taxon>Actinomycetes</taxon>
        <taxon>Micrococcales</taxon>
        <taxon>Microbacteriaceae</taxon>
        <taxon>Agrococcus</taxon>
    </lineage>
</organism>
<dbReference type="OrthoDB" id="5125703at2"/>
<feature type="transmembrane region" description="Helical" evidence="1">
    <location>
        <begin position="175"/>
        <end position="208"/>
    </location>
</feature>
<keyword evidence="1" id="KW-0472">Membrane</keyword>
<dbReference type="EMBL" id="LT629695">
    <property type="protein sequence ID" value="SDH82509.1"/>
    <property type="molecule type" value="Genomic_DNA"/>
</dbReference>
<keyword evidence="1" id="KW-1133">Transmembrane helix</keyword>
<evidence type="ECO:0000256" key="1">
    <source>
        <dbReference type="SAM" id="Phobius"/>
    </source>
</evidence>
<dbReference type="STRING" id="399736.SAMN04489720_2511"/>
<evidence type="ECO:0000313" key="3">
    <source>
        <dbReference type="Proteomes" id="UP000198822"/>
    </source>
</evidence>
<name>A0A1G8FKE7_9MICO</name>
<keyword evidence="1" id="KW-0812">Transmembrane</keyword>
<dbReference type="RefSeq" id="WP_092505484.1">
    <property type="nucleotide sequence ID" value="NZ_LT629695.1"/>
</dbReference>
<sequence>MPANLIDVRGAVRHLFASRFAAALAGLGFVILAIGIAIGPLGAIIGLPVLGLLAWQSWRIPRRRLVVDAPGPDARLRHGPLAQETVALADVAGGIVQRTAGATTRGIRTGADVERWVLVGRDGLTVARIDGRGFAADDLRAVRRALPGTWMSLHEARMRALVPADAPWDVRHPRAAVAIGVAASLATVAVLVLGFLGLTSLGAPALLWPWWR</sequence>
<gene>
    <name evidence="2" type="ORF">SAMN04489720_2511</name>
</gene>
<dbReference type="AlphaFoldDB" id="A0A1G8FKE7"/>
<reference evidence="3" key="1">
    <citation type="submission" date="2016-10" db="EMBL/GenBank/DDBJ databases">
        <authorList>
            <person name="Varghese N."/>
            <person name="Submissions S."/>
        </authorList>
    </citation>
    <scope>NUCLEOTIDE SEQUENCE [LARGE SCALE GENOMIC DNA]</scope>
    <source>
        <strain evidence="3">DSM 22002</strain>
    </source>
</reference>
<keyword evidence="3" id="KW-1185">Reference proteome</keyword>